<dbReference type="InterPro" id="IPR050482">
    <property type="entry name" value="Sensor_HK_TwoCompSys"/>
</dbReference>
<dbReference type="Gene3D" id="3.30.565.10">
    <property type="entry name" value="Histidine kinase-like ATPase, C-terminal domain"/>
    <property type="match status" value="1"/>
</dbReference>
<keyword evidence="4" id="KW-0597">Phosphoprotein</keyword>
<dbReference type="InterPro" id="IPR036890">
    <property type="entry name" value="HATPase_C_sf"/>
</dbReference>
<dbReference type="CDD" id="cd16917">
    <property type="entry name" value="HATPase_UhpB-NarQ-NarX-like"/>
    <property type="match status" value="1"/>
</dbReference>
<dbReference type="Pfam" id="PF02518">
    <property type="entry name" value="HATPase_c"/>
    <property type="match status" value="1"/>
</dbReference>
<keyword evidence="15" id="KW-1185">Reference proteome</keyword>
<organism evidence="14 15">
    <name type="scientific">Streptomyces violaceorubidus</name>
    <dbReference type="NCBI Taxonomy" id="284042"/>
    <lineage>
        <taxon>Bacteria</taxon>
        <taxon>Bacillati</taxon>
        <taxon>Actinomycetota</taxon>
        <taxon>Actinomycetes</taxon>
        <taxon>Kitasatosporales</taxon>
        <taxon>Streptomycetaceae</taxon>
        <taxon>Streptomyces</taxon>
    </lineage>
</organism>
<keyword evidence="11" id="KW-0902">Two-component regulatory system</keyword>
<evidence type="ECO:0000256" key="3">
    <source>
        <dbReference type="ARBA" id="ARBA00012438"/>
    </source>
</evidence>
<dbReference type="SMART" id="SM00304">
    <property type="entry name" value="HAMP"/>
    <property type="match status" value="1"/>
</dbReference>
<evidence type="ECO:0000256" key="12">
    <source>
        <dbReference type="SAM" id="Phobius"/>
    </source>
</evidence>
<evidence type="ECO:0000256" key="11">
    <source>
        <dbReference type="ARBA" id="ARBA00023012"/>
    </source>
</evidence>
<keyword evidence="9" id="KW-0067">ATP-binding</keyword>
<keyword evidence="5" id="KW-0808">Transferase</keyword>
<dbReference type="InterPro" id="IPR007891">
    <property type="entry name" value="CHASE3"/>
</dbReference>
<keyword evidence="10 12" id="KW-1133">Transmembrane helix</keyword>
<dbReference type="InterPro" id="IPR006311">
    <property type="entry name" value="TAT_signal"/>
</dbReference>
<dbReference type="InterPro" id="IPR011712">
    <property type="entry name" value="Sig_transdc_His_kin_sub3_dim/P"/>
</dbReference>
<evidence type="ECO:0000313" key="15">
    <source>
        <dbReference type="Proteomes" id="UP001496720"/>
    </source>
</evidence>
<keyword evidence="12" id="KW-0472">Membrane</keyword>
<comment type="catalytic activity">
    <reaction evidence="1">
        <text>ATP + protein L-histidine = ADP + protein N-phospho-L-histidine.</text>
        <dbReference type="EC" id="2.7.13.3"/>
    </reaction>
</comment>
<evidence type="ECO:0000256" key="5">
    <source>
        <dbReference type="ARBA" id="ARBA00022679"/>
    </source>
</evidence>
<dbReference type="SMART" id="SM00387">
    <property type="entry name" value="HATPase_c"/>
    <property type="match status" value="1"/>
</dbReference>
<dbReference type="PROSITE" id="PS50885">
    <property type="entry name" value="HAMP"/>
    <property type="match status" value="1"/>
</dbReference>
<proteinExistence type="predicted"/>
<dbReference type="Gene3D" id="1.20.5.1930">
    <property type="match status" value="1"/>
</dbReference>
<dbReference type="PROSITE" id="PS51318">
    <property type="entry name" value="TAT"/>
    <property type="match status" value="1"/>
</dbReference>
<evidence type="ECO:0000256" key="7">
    <source>
        <dbReference type="ARBA" id="ARBA00022741"/>
    </source>
</evidence>
<dbReference type="Proteomes" id="UP001496720">
    <property type="component" value="Unassembled WGS sequence"/>
</dbReference>
<accession>A0ABV1T0V5</accession>
<keyword evidence="6 12" id="KW-0812">Transmembrane</keyword>
<dbReference type="Gene3D" id="6.10.340.10">
    <property type="match status" value="1"/>
</dbReference>
<keyword evidence="7" id="KW-0547">Nucleotide-binding</keyword>
<name>A0ABV1T0V5_9ACTN</name>
<dbReference type="Pfam" id="PF00672">
    <property type="entry name" value="HAMP"/>
    <property type="match status" value="1"/>
</dbReference>
<comment type="subcellular location">
    <subcellularLocation>
        <location evidence="2">Membrane</location>
    </subcellularLocation>
</comment>
<evidence type="ECO:0000259" key="13">
    <source>
        <dbReference type="PROSITE" id="PS50885"/>
    </source>
</evidence>
<feature type="domain" description="HAMP" evidence="13">
    <location>
        <begin position="214"/>
        <end position="266"/>
    </location>
</feature>
<evidence type="ECO:0000256" key="4">
    <source>
        <dbReference type="ARBA" id="ARBA00022553"/>
    </source>
</evidence>
<dbReference type="Pfam" id="PF07730">
    <property type="entry name" value="HisKA_3"/>
    <property type="match status" value="1"/>
</dbReference>
<evidence type="ECO:0000256" key="9">
    <source>
        <dbReference type="ARBA" id="ARBA00022840"/>
    </source>
</evidence>
<dbReference type="Pfam" id="PF05227">
    <property type="entry name" value="CHASE3"/>
    <property type="match status" value="1"/>
</dbReference>
<dbReference type="PANTHER" id="PTHR24421:SF10">
    <property type="entry name" value="NITRATE_NITRITE SENSOR PROTEIN NARQ"/>
    <property type="match status" value="1"/>
</dbReference>
<gene>
    <name evidence="14" type="ORF">ABT188_24200</name>
</gene>
<reference evidence="14 15" key="1">
    <citation type="submission" date="2024-06" db="EMBL/GenBank/DDBJ databases">
        <title>The Natural Products Discovery Center: Release of the First 8490 Sequenced Strains for Exploring Actinobacteria Biosynthetic Diversity.</title>
        <authorList>
            <person name="Kalkreuter E."/>
            <person name="Kautsar S.A."/>
            <person name="Yang D."/>
            <person name="Bader C.D."/>
            <person name="Teijaro C.N."/>
            <person name="Fluegel L."/>
            <person name="Davis C.M."/>
            <person name="Simpson J.R."/>
            <person name="Lauterbach L."/>
            <person name="Steele A.D."/>
            <person name="Gui C."/>
            <person name="Meng S."/>
            <person name="Li G."/>
            <person name="Viehrig K."/>
            <person name="Ye F."/>
            <person name="Su P."/>
            <person name="Kiefer A.F."/>
            <person name="Nichols A."/>
            <person name="Cepeda A.J."/>
            <person name="Yan W."/>
            <person name="Fan B."/>
            <person name="Jiang Y."/>
            <person name="Adhikari A."/>
            <person name="Zheng C.-J."/>
            <person name="Schuster L."/>
            <person name="Cowan T.M."/>
            <person name="Smanski M.J."/>
            <person name="Chevrette M.G."/>
            <person name="De Carvalho L.P.S."/>
            <person name="Shen B."/>
        </authorList>
    </citation>
    <scope>NUCLEOTIDE SEQUENCE [LARGE SCALE GENOMIC DNA]</scope>
    <source>
        <strain evidence="14 15">NPDC001615</strain>
    </source>
</reference>
<dbReference type="EMBL" id="JBEOZY010000028">
    <property type="protein sequence ID" value="MER6167611.1"/>
    <property type="molecule type" value="Genomic_DNA"/>
</dbReference>
<dbReference type="RefSeq" id="WP_352149057.1">
    <property type="nucleotide sequence ID" value="NZ_JBEOZY010000028.1"/>
</dbReference>
<dbReference type="PANTHER" id="PTHR24421">
    <property type="entry name" value="NITRATE/NITRITE SENSOR PROTEIN NARX-RELATED"/>
    <property type="match status" value="1"/>
</dbReference>
<dbReference type="InterPro" id="IPR003660">
    <property type="entry name" value="HAMP_dom"/>
</dbReference>
<feature type="transmembrane region" description="Helical" evidence="12">
    <location>
        <begin position="12"/>
        <end position="40"/>
    </location>
</feature>
<dbReference type="EC" id="2.7.13.3" evidence="3"/>
<evidence type="ECO:0000256" key="1">
    <source>
        <dbReference type="ARBA" id="ARBA00000085"/>
    </source>
</evidence>
<keyword evidence="8" id="KW-0418">Kinase</keyword>
<protein>
    <recommendedName>
        <fullName evidence="3">histidine kinase</fullName>
        <ecNumber evidence="3">2.7.13.3</ecNumber>
    </recommendedName>
</protein>
<dbReference type="SUPFAM" id="SSF55874">
    <property type="entry name" value="ATPase domain of HSP90 chaperone/DNA topoisomerase II/histidine kinase"/>
    <property type="match status" value="1"/>
</dbReference>
<dbReference type="CDD" id="cd06225">
    <property type="entry name" value="HAMP"/>
    <property type="match status" value="1"/>
</dbReference>
<evidence type="ECO:0000256" key="6">
    <source>
        <dbReference type="ARBA" id="ARBA00022692"/>
    </source>
</evidence>
<dbReference type="InterPro" id="IPR003594">
    <property type="entry name" value="HATPase_dom"/>
</dbReference>
<sequence>MSAGRDHRRRTLGLTSLTVAASGLLAALIGVAFAVLLWAINDANNSTSARRASRTALVKAGSMEQLLVDLETGQRGFVITKHDEFLEPWQAARKALPLEARQFTDSTTSVEQRRAAERITRGVRSFLDDYSVPLVAKVRAGDPTAGSLEEATEGKRRVDGLRAQFDQYMADERVQLAERTDAAGANSHQAVTAAAVGLAASMALFAVFTVLQHRAVVRPVRGAASAAQELAGGDLSVRVAPSRIAEIGALGTSFNSMAASLQDSRRRIMESTEAVHRRTARDLHDGAQQRLVSLMIGLRLARELLPETETTAIDLLDQSIDNAQTAINELRELASGIYPLVLTVKGLVAAVRDLASRCPVPTVVECENERRIPSTVESNAYFVVAEAVTNAVKHARASRIDVRVDFGEVLRIKVADDGIGGVGKATAGSGMTGLADRVAAFDGKLTIDSPPGRGTTLLIQIPIRD</sequence>
<evidence type="ECO:0000313" key="14">
    <source>
        <dbReference type="EMBL" id="MER6167611.1"/>
    </source>
</evidence>
<evidence type="ECO:0000256" key="8">
    <source>
        <dbReference type="ARBA" id="ARBA00022777"/>
    </source>
</evidence>
<evidence type="ECO:0000256" key="10">
    <source>
        <dbReference type="ARBA" id="ARBA00022989"/>
    </source>
</evidence>
<comment type="caution">
    <text evidence="14">The sequence shown here is derived from an EMBL/GenBank/DDBJ whole genome shotgun (WGS) entry which is preliminary data.</text>
</comment>
<evidence type="ECO:0000256" key="2">
    <source>
        <dbReference type="ARBA" id="ARBA00004370"/>
    </source>
</evidence>
<dbReference type="SUPFAM" id="SSF158472">
    <property type="entry name" value="HAMP domain-like"/>
    <property type="match status" value="1"/>
</dbReference>